<gene>
    <name evidence="7" type="ORF">SZ25_00002</name>
</gene>
<dbReference type="PANTHER" id="PTHR33529">
    <property type="entry name" value="SLR0882 PROTEIN-RELATED"/>
    <property type="match status" value="1"/>
</dbReference>
<keyword evidence="5 6" id="KW-0472">Membrane</keyword>
<evidence type="ECO:0000256" key="4">
    <source>
        <dbReference type="ARBA" id="ARBA00022989"/>
    </source>
</evidence>
<evidence type="ECO:0000256" key="6">
    <source>
        <dbReference type="SAM" id="Phobius"/>
    </source>
</evidence>
<dbReference type="Proteomes" id="UP000033358">
    <property type="component" value="Unassembled WGS sequence"/>
</dbReference>
<comment type="caution">
    <text evidence="7">The sequence shown here is derived from an EMBL/GenBank/DDBJ whole genome shotgun (WGS) entry which is preliminary data.</text>
</comment>
<evidence type="ECO:0000256" key="3">
    <source>
        <dbReference type="ARBA" id="ARBA00022692"/>
    </source>
</evidence>
<evidence type="ECO:0000256" key="1">
    <source>
        <dbReference type="ARBA" id="ARBA00004651"/>
    </source>
</evidence>
<dbReference type="AlphaFoldDB" id="A0A0F5MQN8"/>
<dbReference type="EMBL" id="JYHA01000003">
    <property type="protein sequence ID" value="KKB96899.1"/>
    <property type="molecule type" value="Genomic_DNA"/>
</dbReference>
<dbReference type="GO" id="GO:0015920">
    <property type="term" value="P:lipopolysaccharide transport"/>
    <property type="evidence" value="ECO:0007669"/>
    <property type="project" value="TreeGrafter"/>
</dbReference>
<dbReference type="InterPro" id="IPR005495">
    <property type="entry name" value="LptG/LptF_permease"/>
</dbReference>
<evidence type="ECO:0000256" key="5">
    <source>
        <dbReference type="ARBA" id="ARBA00023136"/>
    </source>
</evidence>
<evidence type="ECO:0000313" key="7">
    <source>
        <dbReference type="EMBL" id="KKB96899.1"/>
    </source>
</evidence>
<proteinExistence type="predicted"/>
<keyword evidence="2" id="KW-1003">Cell membrane</keyword>
<accession>A0A0F5MQN8</accession>
<feature type="non-terminal residue" evidence="7">
    <location>
        <position position="267"/>
    </location>
</feature>
<keyword evidence="8" id="KW-1185">Reference proteome</keyword>
<sequence>MIKRYHLYLANSLIIPLLTIAITITTIIWLSQATRIISSIAASGSGILNFIELSSLLIPSLMAIIIPIANFIAVLYVYHKLLIDSELVSLEAAGISRFQLSLPAINISIITAIICYAISLYLVPIANAKFKDDLFLYRNNFSSIYLEEEVFNTNINNITIYIDERTEDGDLKGILVNDERDPFHRVTMLANSGKLSKINDVTRFELFNGSRQEIDKNGQLAILYFDHFNYDLSLANNKHMIRHLELQEMDLKTLINSKNSSDKLNGK</sequence>
<evidence type="ECO:0000313" key="8">
    <source>
        <dbReference type="Proteomes" id="UP000033358"/>
    </source>
</evidence>
<comment type="subcellular location">
    <subcellularLocation>
        <location evidence="1">Cell membrane</location>
        <topology evidence="1">Multi-pass membrane protein</topology>
    </subcellularLocation>
</comment>
<dbReference type="GO" id="GO:0043190">
    <property type="term" value="C:ATP-binding cassette (ABC) transporter complex"/>
    <property type="evidence" value="ECO:0007669"/>
    <property type="project" value="TreeGrafter"/>
</dbReference>
<dbReference type="Pfam" id="PF03739">
    <property type="entry name" value="LptF_LptG"/>
    <property type="match status" value="1"/>
</dbReference>
<keyword evidence="3 6" id="KW-0812">Transmembrane</keyword>
<protein>
    <submittedName>
        <fullName evidence="7">Putative permease YjgP/YjgQ family protein</fullName>
    </submittedName>
</protein>
<evidence type="ECO:0000256" key="2">
    <source>
        <dbReference type="ARBA" id="ARBA00022475"/>
    </source>
</evidence>
<name>A0A0F5MQN8_9RICK</name>
<organism evidence="7 8">
    <name type="scientific">Candidatus Arcanibacter lacustris</name>
    <dbReference type="NCBI Taxonomy" id="1607817"/>
    <lineage>
        <taxon>Bacteria</taxon>
        <taxon>Pseudomonadati</taxon>
        <taxon>Pseudomonadota</taxon>
        <taxon>Alphaproteobacteria</taxon>
        <taxon>Rickettsiales</taxon>
        <taxon>Candidatus Arcanibacter</taxon>
    </lineage>
</organism>
<feature type="transmembrane region" description="Helical" evidence="6">
    <location>
        <begin position="60"/>
        <end position="78"/>
    </location>
</feature>
<keyword evidence="4 6" id="KW-1133">Transmembrane helix</keyword>
<reference evidence="7 8" key="1">
    <citation type="submission" date="2015-02" db="EMBL/GenBank/DDBJ databases">
        <title>Single cell genomics of a rare environmental alphaproteobacterium provides unique insights into Rickettsiaceae evolution.</title>
        <authorList>
            <person name="Martijn J."/>
            <person name="Schulz F."/>
            <person name="Zaremba-Niedzwiedzka K."/>
            <person name="Viklund J."/>
            <person name="Stepanauskas R."/>
            <person name="Andersson S.G.E."/>
            <person name="Horn M."/>
            <person name="Guy L."/>
            <person name="Ettema T.J.G."/>
        </authorList>
    </citation>
    <scope>NUCLEOTIDE SEQUENCE [LARGE SCALE GENOMIC DNA]</scope>
    <source>
        <strain evidence="7 8">SCGC AAA041-L04</strain>
    </source>
</reference>
<feature type="transmembrane region" description="Helical" evidence="6">
    <location>
        <begin position="98"/>
        <end position="123"/>
    </location>
</feature>
<dbReference type="PANTHER" id="PTHR33529:SF6">
    <property type="entry name" value="YJGP_YJGQ FAMILY PERMEASE"/>
    <property type="match status" value="1"/>
</dbReference>
<feature type="transmembrane region" description="Helical" evidence="6">
    <location>
        <begin position="7"/>
        <end position="30"/>
    </location>
</feature>